<evidence type="ECO:0000256" key="1">
    <source>
        <dbReference type="ARBA" id="ARBA00004496"/>
    </source>
</evidence>
<evidence type="ECO:0000256" key="4">
    <source>
        <dbReference type="ARBA" id="ARBA00023125"/>
    </source>
</evidence>
<keyword evidence="9" id="KW-1185">Reference proteome</keyword>
<dbReference type="PROSITE" id="PS51857">
    <property type="entry name" value="CSD_2"/>
    <property type="match status" value="1"/>
</dbReference>
<dbReference type="PRINTS" id="PR00050">
    <property type="entry name" value="COLDSHOCK"/>
</dbReference>
<keyword evidence="4" id="KW-0238">DNA-binding</keyword>
<dbReference type="InterPro" id="IPR012156">
    <property type="entry name" value="Cold_shock_CspA"/>
</dbReference>
<evidence type="ECO:0000256" key="6">
    <source>
        <dbReference type="ARBA" id="ARBA00023163"/>
    </source>
</evidence>
<dbReference type="PANTHER" id="PTHR46565">
    <property type="entry name" value="COLD SHOCK DOMAIN PROTEIN 2"/>
    <property type="match status" value="1"/>
</dbReference>
<dbReference type="GO" id="GO:0005829">
    <property type="term" value="C:cytosol"/>
    <property type="evidence" value="ECO:0007669"/>
    <property type="project" value="UniProtKB-ARBA"/>
</dbReference>
<evidence type="ECO:0000313" key="9">
    <source>
        <dbReference type="Proteomes" id="UP000503222"/>
    </source>
</evidence>
<evidence type="ECO:0000256" key="2">
    <source>
        <dbReference type="ARBA" id="ARBA00022490"/>
    </source>
</evidence>
<evidence type="ECO:0000256" key="3">
    <source>
        <dbReference type="ARBA" id="ARBA00023015"/>
    </source>
</evidence>
<name>A0A6G7YRJ2_9SPHN</name>
<accession>A0A6G7YRJ2</accession>
<comment type="subcellular location">
    <subcellularLocation>
        <location evidence="1">Cytoplasm</location>
    </subcellularLocation>
</comment>
<dbReference type="InterPro" id="IPR002059">
    <property type="entry name" value="CSP_DNA-bd"/>
</dbReference>
<reference evidence="8 9" key="1">
    <citation type="submission" date="2020-03" db="EMBL/GenBank/DDBJ databases">
        <title>Sphingomonas sp. nov., isolated from fish.</title>
        <authorList>
            <person name="Hyun D.-W."/>
            <person name="Bae J.-W."/>
        </authorList>
    </citation>
    <scope>NUCLEOTIDE SEQUENCE [LARGE SCALE GENOMIC DNA]</scope>
    <source>
        <strain evidence="8 9">HDW15B</strain>
    </source>
</reference>
<dbReference type="PANTHER" id="PTHR46565:SF20">
    <property type="entry name" value="COLD SHOCK DOMAIN-CONTAINING PROTEIN 4"/>
    <property type="match status" value="1"/>
</dbReference>
<evidence type="ECO:0000313" key="8">
    <source>
        <dbReference type="EMBL" id="QIK79356.1"/>
    </source>
</evidence>
<keyword evidence="6" id="KW-0804">Transcription</keyword>
<dbReference type="InterPro" id="IPR011129">
    <property type="entry name" value="CSD"/>
</dbReference>
<dbReference type="Pfam" id="PF00313">
    <property type="entry name" value="CSD"/>
    <property type="match status" value="1"/>
</dbReference>
<proteinExistence type="predicted"/>
<dbReference type="AlphaFoldDB" id="A0A6G7YRJ2"/>
<evidence type="ECO:0000259" key="7">
    <source>
        <dbReference type="PROSITE" id="PS51857"/>
    </source>
</evidence>
<dbReference type="EMBL" id="CP049869">
    <property type="protein sequence ID" value="QIK79356.1"/>
    <property type="molecule type" value="Genomic_DNA"/>
</dbReference>
<keyword evidence="2" id="KW-0963">Cytoplasm</keyword>
<dbReference type="GO" id="GO:0003677">
    <property type="term" value="F:DNA binding"/>
    <property type="evidence" value="ECO:0007669"/>
    <property type="project" value="UniProtKB-KW"/>
</dbReference>
<dbReference type="CDD" id="cd04458">
    <property type="entry name" value="CSP_CDS"/>
    <property type="match status" value="1"/>
</dbReference>
<feature type="domain" description="CSD" evidence="7">
    <location>
        <begin position="1"/>
        <end position="67"/>
    </location>
</feature>
<keyword evidence="3" id="KW-0805">Transcription regulation</keyword>
<dbReference type="SMART" id="SM00357">
    <property type="entry name" value="CSP"/>
    <property type="match status" value="1"/>
</dbReference>
<keyword evidence="5" id="KW-0010">Activator</keyword>
<protein>
    <submittedName>
        <fullName evidence="8">Cold-shock protein</fullName>
    </submittedName>
</protein>
<evidence type="ECO:0000256" key="5">
    <source>
        <dbReference type="ARBA" id="ARBA00023159"/>
    </source>
</evidence>
<dbReference type="PIRSF" id="PIRSF002599">
    <property type="entry name" value="Cold_shock_A"/>
    <property type="match status" value="1"/>
</dbReference>
<dbReference type="InterPro" id="IPR012340">
    <property type="entry name" value="NA-bd_OB-fold"/>
</dbReference>
<organism evidence="8 9">
    <name type="scientific">Sphingomonas piscis</name>
    <dbReference type="NCBI Taxonomy" id="2714943"/>
    <lineage>
        <taxon>Bacteria</taxon>
        <taxon>Pseudomonadati</taxon>
        <taxon>Pseudomonadota</taxon>
        <taxon>Alphaproteobacteria</taxon>
        <taxon>Sphingomonadales</taxon>
        <taxon>Sphingomonadaceae</taxon>
        <taxon>Sphingomonas</taxon>
    </lineage>
</organism>
<dbReference type="Gene3D" id="2.40.50.140">
    <property type="entry name" value="Nucleic acid-binding proteins"/>
    <property type="match status" value="1"/>
</dbReference>
<dbReference type="KEGG" id="spii:G7077_11030"/>
<sequence length="68" mass="7445">MITGTVKFFNNDKGYGFIAPEDGTSDAFVHISAVERAGMSTLDKDQRVSYELETDRRGKTSAVNLQSA</sequence>
<dbReference type="SUPFAM" id="SSF50249">
    <property type="entry name" value="Nucleic acid-binding proteins"/>
    <property type="match status" value="1"/>
</dbReference>
<gene>
    <name evidence="8" type="ORF">G7077_11030</name>
</gene>
<dbReference type="Proteomes" id="UP000503222">
    <property type="component" value="Chromosome"/>
</dbReference>
<dbReference type="RefSeq" id="WP_166411744.1">
    <property type="nucleotide sequence ID" value="NZ_CP049869.1"/>
</dbReference>